<dbReference type="InterPro" id="IPR007651">
    <property type="entry name" value="Lipin_N"/>
</dbReference>
<dbReference type="EMBL" id="MCOG01000018">
    <property type="protein sequence ID" value="ORY77842.1"/>
    <property type="molecule type" value="Genomic_DNA"/>
</dbReference>
<comment type="caution">
    <text evidence="2">The sequence shown here is derived from an EMBL/GenBank/DDBJ whole genome shotgun (WGS) entry which is preliminary data.</text>
</comment>
<dbReference type="STRING" id="1754190.A0A1Y2F1S8"/>
<sequence>MQFVGRVVSTVTEFYKDINPATLSGAIDVIVVEQPDKELKCSPFHVRFGKLKLLRPQEKVVEVRVNGELTDLQMKVGEAGEAFFVVKTDDPVPSEYATSPIPSPQKNEMDIEPLNLNDDTYSDNIDYASAHESIEDFFPKKANESKKTSILSEQITHSNPINIKPLIKATHCQAFQRIRYDDEEEENLLNYHSYVIPREKYLVDENFLSKSYPNSYDNLSKLESKIFKKDIEENTNPDPISKYSQNSFIANKFMGK</sequence>
<dbReference type="PANTHER" id="PTHR12181:SF12">
    <property type="entry name" value="PHOSPHATIDATE PHOSPHATASE"/>
    <property type="match status" value="1"/>
</dbReference>
<reference evidence="2 3" key="1">
    <citation type="submission" date="2016-08" db="EMBL/GenBank/DDBJ databases">
        <title>A Parts List for Fungal Cellulosomes Revealed by Comparative Genomics.</title>
        <authorList>
            <consortium name="DOE Joint Genome Institute"/>
            <person name="Haitjema C.H."/>
            <person name="Gilmore S.P."/>
            <person name="Henske J.K."/>
            <person name="Solomon K.V."/>
            <person name="De Groot R."/>
            <person name="Kuo A."/>
            <person name="Mondo S.J."/>
            <person name="Salamov A.A."/>
            <person name="Labutti K."/>
            <person name="Zhao Z."/>
            <person name="Chiniquy J."/>
            <person name="Barry K."/>
            <person name="Brewer H.M."/>
            <person name="Purvine S.O."/>
            <person name="Wright A.T."/>
            <person name="Boxma B."/>
            <person name="Van Alen T."/>
            <person name="Hackstein J.H."/>
            <person name="Baker S.E."/>
            <person name="Grigoriev I.V."/>
            <person name="O'Malley M.A."/>
        </authorList>
    </citation>
    <scope>NUCLEOTIDE SEQUENCE [LARGE SCALE GENOMIC DNA]</scope>
    <source>
        <strain evidence="2 3">G1</strain>
    </source>
</reference>
<protein>
    <recommendedName>
        <fullName evidence="1">Lipin N-terminal domain-containing protein</fullName>
    </recommendedName>
</protein>
<proteinExistence type="predicted"/>
<evidence type="ECO:0000313" key="2">
    <source>
        <dbReference type="EMBL" id="ORY77842.1"/>
    </source>
</evidence>
<dbReference type="GO" id="GO:0005634">
    <property type="term" value="C:nucleus"/>
    <property type="evidence" value="ECO:0007669"/>
    <property type="project" value="TreeGrafter"/>
</dbReference>
<evidence type="ECO:0000259" key="1">
    <source>
        <dbReference type="Pfam" id="PF04571"/>
    </source>
</evidence>
<gene>
    <name evidence="2" type="ORF">LY90DRAFT_501159</name>
</gene>
<dbReference type="AlphaFoldDB" id="A0A1Y2F1S8"/>
<dbReference type="OrthoDB" id="2134879at2759"/>
<evidence type="ECO:0000313" key="3">
    <source>
        <dbReference type="Proteomes" id="UP000193920"/>
    </source>
</evidence>
<dbReference type="Pfam" id="PF04571">
    <property type="entry name" value="Lipin_N"/>
    <property type="match status" value="1"/>
</dbReference>
<accession>A0A1Y2F1S8</accession>
<name>A0A1Y2F1S8_9FUNG</name>
<keyword evidence="3" id="KW-1185">Reference proteome</keyword>
<dbReference type="GO" id="GO:0009062">
    <property type="term" value="P:fatty acid catabolic process"/>
    <property type="evidence" value="ECO:0007669"/>
    <property type="project" value="TreeGrafter"/>
</dbReference>
<feature type="domain" description="Lipin N-terminal" evidence="1">
    <location>
        <begin position="1"/>
        <end position="100"/>
    </location>
</feature>
<dbReference type="GO" id="GO:0008195">
    <property type="term" value="F:phosphatidate phosphatase activity"/>
    <property type="evidence" value="ECO:0007669"/>
    <property type="project" value="TreeGrafter"/>
</dbReference>
<dbReference type="InterPro" id="IPR026058">
    <property type="entry name" value="LIPIN"/>
</dbReference>
<dbReference type="GO" id="GO:0019432">
    <property type="term" value="P:triglyceride biosynthetic process"/>
    <property type="evidence" value="ECO:0007669"/>
    <property type="project" value="TreeGrafter"/>
</dbReference>
<dbReference type="Proteomes" id="UP000193920">
    <property type="component" value="Unassembled WGS sequence"/>
</dbReference>
<organism evidence="2 3">
    <name type="scientific">Neocallimastix californiae</name>
    <dbReference type="NCBI Taxonomy" id="1754190"/>
    <lineage>
        <taxon>Eukaryota</taxon>
        <taxon>Fungi</taxon>
        <taxon>Fungi incertae sedis</taxon>
        <taxon>Chytridiomycota</taxon>
        <taxon>Chytridiomycota incertae sedis</taxon>
        <taxon>Neocallimastigomycetes</taxon>
        <taxon>Neocallimastigales</taxon>
        <taxon>Neocallimastigaceae</taxon>
        <taxon>Neocallimastix</taxon>
    </lineage>
</organism>
<dbReference type="PANTHER" id="PTHR12181">
    <property type="entry name" value="LIPIN"/>
    <property type="match status" value="1"/>
</dbReference>